<name>A0A1F6VG75_9BACT</name>
<evidence type="ECO:0000313" key="1">
    <source>
        <dbReference type="EMBL" id="OGI68604.1"/>
    </source>
</evidence>
<protein>
    <submittedName>
        <fullName evidence="1">Uncharacterized protein</fullName>
    </submittedName>
</protein>
<organism evidence="1 2">
    <name type="scientific">Candidatus Nomurabacteria bacterium RIFCSPHIGHO2_01_FULL_42_15</name>
    <dbReference type="NCBI Taxonomy" id="1801742"/>
    <lineage>
        <taxon>Bacteria</taxon>
        <taxon>Candidatus Nomuraibacteriota</taxon>
    </lineage>
</organism>
<comment type="caution">
    <text evidence="1">The sequence shown here is derived from an EMBL/GenBank/DDBJ whole genome shotgun (WGS) entry which is preliminary data.</text>
</comment>
<reference evidence="1 2" key="1">
    <citation type="journal article" date="2016" name="Nat. Commun.">
        <title>Thousands of microbial genomes shed light on interconnected biogeochemical processes in an aquifer system.</title>
        <authorList>
            <person name="Anantharaman K."/>
            <person name="Brown C.T."/>
            <person name="Hug L.A."/>
            <person name="Sharon I."/>
            <person name="Castelle C.J."/>
            <person name="Probst A.J."/>
            <person name="Thomas B.C."/>
            <person name="Singh A."/>
            <person name="Wilkins M.J."/>
            <person name="Karaoz U."/>
            <person name="Brodie E.L."/>
            <person name="Williams K.H."/>
            <person name="Hubbard S.S."/>
            <person name="Banfield J.F."/>
        </authorList>
    </citation>
    <scope>NUCLEOTIDE SEQUENCE [LARGE SCALE GENOMIC DNA]</scope>
</reference>
<evidence type="ECO:0000313" key="2">
    <source>
        <dbReference type="Proteomes" id="UP000178235"/>
    </source>
</evidence>
<gene>
    <name evidence="1" type="ORF">A2738_01850</name>
</gene>
<sequence>MKNERQICEHCKQNFEISEEELNLYKKVGIELPTLCFFCRIKLHLSFWMFGKFRKGKSDLSGESLITVLPASTRYPIYTLTEWHSDKWDAMGYGVDYDPNVPFFKQLQELQEKVPHPHQNGTKNTKCDWCDDVWNSKNCYLSRSMEECEDLFYSYRNVKVKNSIDATICFNCEKCYDCGDCHNSYKLFYSRHSRDCIESSFLYDCRNCQNCFMSWNLRNKSYCIENVQYTKEAYQEKLKSFQLNSYKSLQTFKKRFEELAQKEAVHRENFNFKAHNSNGNYLSDVKNCHNCNTINDSEDSYNCIRGMKHKSNIDANGCWYVELIGNCANCVNSYALKYSNWSSSRYSEYLDVCIECDYCFGCVGLKKKKYCILNKQYTKEEYEVLKDKIIEDMKKRGEYGKFLPYSMSAGPFNFSNGFFYFPETKKEGVLKLGGYWEDVDESHIEGMQTNELPDSIKDVPDTIITQALICPETGWRFNIAQNELSFYKANNIPPPRYHFDVRTKNQLKYLTVLQSYPYKCFYCKKDIMAYYPSEWGYEKIACEECYKQNIA</sequence>
<proteinExistence type="predicted"/>
<dbReference type="AlphaFoldDB" id="A0A1F6VG75"/>
<dbReference type="Proteomes" id="UP000178235">
    <property type="component" value="Unassembled WGS sequence"/>
</dbReference>
<dbReference type="EMBL" id="MFTS01000003">
    <property type="protein sequence ID" value="OGI68604.1"/>
    <property type="molecule type" value="Genomic_DNA"/>
</dbReference>
<accession>A0A1F6VG75</accession>